<proteinExistence type="predicted"/>
<evidence type="ECO:0000313" key="2">
    <source>
        <dbReference type="Proteomes" id="UP000800082"/>
    </source>
</evidence>
<keyword evidence="2" id="KW-1185">Reference proteome</keyword>
<sequence>MPRDDTENCLMPVGSSDDRKMTWAELHGRVALKISSNCGGLPIVSFHLPHISILGGHSQSRKVRGSSASFSISFVSSGSTTSLRDHAVSCDFLLREEPPQTSGRPVIFSFYLISIILQVTSHRPVRPPSLPPESALVASWSSILGDRRRRPVEIVDEYFTRGRAGSVASNSSR</sequence>
<dbReference type="EMBL" id="ML978991">
    <property type="protein sequence ID" value="KAF1924656.1"/>
    <property type="molecule type" value="Genomic_DNA"/>
</dbReference>
<protein>
    <submittedName>
        <fullName evidence="1">Uncharacterized protein</fullName>
    </submittedName>
</protein>
<dbReference type="Proteomes" id="UP000800082">
    <property type="component" value="Unassembled WGS sequence"/>
</dbReference>
<reference evidence="1" key="1">
    <citation type="journal article" date="2020" name="Stud. Mycol.">
        <title>101 Dothideomycetes genomes: a test case for predicting lifestyles and emergence of pathogens.</title>
        <authorList>
            <person name="Haridas S."/>
            <person name="Albert R."/>
            <person name="Binder M."/>
            <person name="Bloem J."/>
            <person name="Labutti K."/>
            <person name="Salamov A."/>
            <person name="Andreopoulos B."/>
            <person name="Baker S."/>
            <person name="Barry K."/>
            <person name="Bills G."/>
            <person name="Bluhm B."/>
            <person name="Cannon C."/>
            <person name="Castanera R."/>
            <person name="Culley D."/>
            <person name="Daum C."/>
            <person name="Ezra D."/>
            <person name="Gonzalez J."/>
            <person name="Henrissat B."/>
            <person name="Kuo A."/>
            <person name="Liang C."/>
            <person name="Lipzen A."/>
            <person name="Lutzoni F."/>
            <person name="Magnuson J."/>
            <person name="Mondo S."/>
            <person name="Nolan M."/>
            <person name="Ohm R."/>
            <person name="Pangilinan J."/>
            <person name="Park H.-J."/>
            <person name="Ramirez L."/>
            <person name="Alfaro M."/>
            <person name="Sun H."/>
            <person name="Tritt A."/>
            <person name="Yoshinaga Y."/>
            <person name="Zwiers L.-H."/>
            <person name="Turgeon B."/>
            <person name="Goodwin S."/>
            <person name="Spatafora J."/>
            <person name="Crous P."/>
            <person name="Grigoriev I."/>
        </authorList>
    </citation>
    <scope>NUCLEOTIDE SEQUENCE</scope>
    <source>
        <strain evidence="1">CBS 183.55</strain>
    </source>
</reference>
<evidence type="ECO:0000313" key="1">
    <source>
        <dbReference type="EMBL" id="KAF1924656.1"/>
    </source>
</evidence>
<dbReference type="GeneID" id="54355954"/>
<dbReference type="AlphaFoldDB" id="A0A6A5RDK6"/>
<gene>
    <name evidence="1" type="ORF">M421DRAFT_95210</name>
</gene>
<name>A0A6A5RDK6_9PLEO</name>
<dbReference type="RefSeq" id="XP_033444908.1">
    <property type="nucleotide sequence ID" value="XM_033598287.1"/>
</dbReference>
<accession>A0A6A5RDK6</accession>
<organism evidence="1 2">
    <name type="scientific">Didymella exigua CBS 183.55</name>
    <dbReference type="NCBI Taxonomy" id="1150837"/>
    <lineage>
        <taxon>Eukaryota</taxon>
        <taxon>Fungi</taxon>
        <taxon>Dikarya</taxon>
        <taxon>Ascomycota</taxon>
        <taxon>Pezizomycotina</taxon>
        <taxon>Dothideomycetes</taxon>
        <taxon>Pleosporomycetidae</taxon>
        <taxon>Pleosporales</taxon>
        <taxon>Pleosporineae</taxon>
        <taxon>Didymellaceae</taxon>
        <taxon>Didymella</taxon>
    </lineage>
</organism>